<protein>
    <recommendedName>
        <fullName evidence="10">Bifunctional F420 biosynthesis protein FbiB</fullName>
    </recommendedName>
    <domain>
        <recommendedName>
            <fullName evidence="10">Coenzyme F420:L-glutamate ligase</fullName>
            <ecNumber evidence="10">6.3.2.31</ecNumber>
            <ecNumber evidence="10">6.3.2.34</ecNumber>
        </recommendedName>
        <alternativeName>
            <fullName evidence="10">Coenzyme F420-0:L-glutamate ligase</fullName>
        </alternativeName>
        <alternativeName>
            <fullName evidence="10">Coenzyme F420-1:gamma-L-glutamate ligase</fullName>
        </alternativeName>
    </domain>
    <domain>
        <recommendedName>
            <fullName evidence="10">Dehydro-coenzyme F420-0 reductase</fullName>
            <ecNumber evidence="10">1.3.8.17</ecNumber>
        </recommendedName>
    </domain>
</protein>
<keyword evidence="14" id="KW-1185">Reference proteome</keyword>
<dbReference type="EC" id="6.3.2.34" evidence="10"/>
<comment type="cofactor">
    <cofactor evidence="10">
        <name>K(+)</name>
        <dbReference type="ChEBI" id="CHEBI:29103"/>
    </cofactor>
    <text evidence="10">Monovalent cation. The ion could be potassium.</text>
</comment>
<feature type="domain" description="Coenzyme F420:L-glutamate ligase-like" evidence="12">
    <location>
        <begin position="23"/>
        <end position="214"/>
    </location>
</feature>
<evidence type="ECO:0000256" key="6">
    <source>
        <dbReference type="ARBA" id="ARBA00023002"/>
    </source>
</evidence>
<keyword evidence="4 10" id="KW-0460">Magnesium</keyword>
<keyword evidence="1 10" id="KW-0436">Ligase</keyword>
<dbReference type="Gene3D" id="3.40.109.10">
    <property type="entry name" value="NADH Oxidase"/>
    <property type="match status" value="1"/>
</dbReference>
<comment type="caution">
    <text evidence="10">Lacks conserved residue(s) required for the propagation of feature annotation.</text>
</comment>
<name>A0ABW7B091_9ACTN</name>
<keyword evidence="7 10" id="KW-0342">GTP-binding</keyword>
<dbReference type="EMBL" id="JBICYV010000003">
    <property type="protein sequence ID" value="MFG3010575.1"/>
    <property type="molecule type" value="Genomic_DNA"/>
</dbReference>
<feature type="binding site" evidence="10">
    <location>
        <position position="145"/>
    </location>
    <ligand>
        <name>a divalent metal cation</name>
        <dbReference type="ChEBI" id="CHEBI:60240"/>
        <label>1</label>
    </ligand>
</feature>
<organism evidence="13 14">
    <name type="scientific">Streptomyces cinerochromogenes</name>
    <dbReference type="NCBI Taxonomy" id="66422"/>
    <lineage>
        <taxon>Bacteria</taxon>
        <taxon>Bacillati</taxon>
        <taxon>Actinomycetota</taxon>
        <taxon>Actinomycetes</taxon>
        <taxon>Kitasatosporales</taxon>
        <taxon>Streptomycetaceae</taxon>
        <taxon>Streptomyces</taxon>
    </lineage>
</organism>
<accession>A0ABW7B091</accession>
<evidence type="ECO:0000259" key="11">
    <source>
        <dbReference type="Pfam" id="PF00881"/>
    </source>
</evidence>
<proteinExistence type="inferred from homology"/>
<evidence type="ECO:0000256" key="8">
    <source>
        <dbReference type="ARBA" id="ARBA00023211"/>
    </source>
</evidence>
<feature type="binding site" evidence="10">
    <location>
        <position position="104"/>
    </location>
    <ligand>
        <name>a divalent metal cation</name>
        <dbReference type="ChEBI" id="CHEBI:60240"/>
        <label>1</label>
    </ligand>
</feature>
<sequence>MSDTASAGAAERPGYRVWALSGIPEVQPGDDIAKLIAAAEPGLADGDVLIVTSKIVSKAEGRIVQAADREAAIDAETVRVVARRGTLRIVENRQGLVMAAAGVDASNTPAGTVLLLPEDPDASARAIQAGLRDTLGVEVGVVVTDTFGRPWRAGLTDVAIGAAGVRVLDDLRGGTDAYGNPLSATVVATADELAAAGDLVKGKAEGRPVAVVRGLPHVVAGEAEEGARALVRTAQDDMFRLGTSEAVREAVTQRRTVRAFTDDPVDPGAVRRAVAAAVTAPAPHHTTPWRFVLLESEESRVRLLDAMRDAWIADLRRDGKSEESIAKRVRRGDVLRNAPYLIVPCLVMDGSHTYGDARRDGAEREMFVVAMGAGVQNLLVALAGERLGSAWVSSTMFCRDVVREVLELPADWDPMGAVAVGRPAEEPRPRAERDAGAFVEVR</sequence>
<keyword evidence="3 10" id="KW-0547">Nucleotide-binding</keyword>
<comment type="catalytic activity">
    <reaction evidence="10">
        <text>oxidized coenzyme F420-1 + GTP + L-glutamate = oxidized coenzyme F420-2 + GDP + phosphate + H(+)</text>
        <dbReference type="Rhea" id="RHEA:30523"/>
        <dbReference type="ChEBI" id="CHEBI:15378"/>
        <dbReference type="ChEBI" id="CHEBI:29985"/>
        <dbReference type="ChEBI" id="CHEBI:37565"/>
        <dbReference type="ChEBI" id="CHEBI:43474"/>
        <dbReference type="ChEBI" id="CHEBI:57922"/>
        <dbReference type="ChEBI" id="CHEBI:58189"/>
        <dbReference type="ChEBI" id="CHEBI:59920"/>
        <dbReference type="EC" id="6.3.2.34"/>
    </reaction>
</comment>
<dbReference type="InterPro" id="IPR029479">
    <property type="entry name" value="Nitroreductase"/>
</dbReference>
<dbReference type="GO" id="GO:0052618">
    <property type="term" value="F:coenzyme F420-0:L-glutamate ligase activity"/>
    <property type="evidence" value="ECO:0007669"/>
    <property type="project" value="UniProtKB-EC"/>
</dbReference>
<keyword evidence="6 10" id="KW-0560">Oxidoreductase</keyword>
<dbReference type="InterPro" id="IPR000415">
    <property type="entry name" value="Nitroreductase-like"/>
</dbReference>
<dbReference type="Pfam" id="PF00881">
    <property type="entry name" value="Nitroreductase"/>
    <property type="match status" value="1"/>
</dbReference>
<dbReference type="NCBIfam" id="TIGR01916">
    <property type="entry name" value="F420_cofE"/>
    <property type="match status" value="1"/>
</dbReference>
<evidence type="ECO:0000256" key="7">
    <source>
        <dbReference type="ARBA" id="ARBA00023134"/>
    </source>
</evidence>
<dbReference type="HAMAP" id="MF_01259">
    <property type="entry name" value="F420_ligase_FbiB"/>
    <property type="match status" value="1"/>
</dbReference>
<evidence type="ECO:0000313" key="13">
    <source>
        <dbReference type="EMBL" id="MFG3010575.1"/>
    </source>
</evidence>
<dbReference type="NCBIfam" id="TIGR03553">
    <property type="entry name" value="F420_FbiB_CTERM"/>
    <property type="match status" value="1"/>
</dbReference>
<comment type="pathway">
    <text evidence="10">Cofactor biosynthesis; coenzyme F420 biosynthesis.</text>
</comment>
<evidence type="ECO:0000256" key="5">
    <source>
        <dbReference type="ARBA" id="ARBA00022958"/>
    </source>
</evidence>
<feature type="binding site" evidence="10">
    <location>
        <position position="393"/>
    </location>
    <ligand>
        <name>FMN</name>
        <dbReference type="ChEBI" id="CHEBI:58210"/>
    </ligand>
</feature>
<keyword evidence="9 10" id="KW-0511">Multifunctional enzyme</keyword>
<evidence type="ECO:0000256" key="10">
    <source>
        <dbReference type="HAMAP-Rule" id="MF_01259"/>
    </source>
</evidence>
<feature type="binding site" evidence="10">
    <location>
        <position position="430"/>
    </location>
    <ligand>
        <name>FMN</name>
        <dbReference type="ChEBI" id="CHEBI:58210"/>
    </ligand>
</feature>
<feature type="binding site" evidence="10">
    <location>
        <begin position="23"/>
        <end position="26"/>
    </location>
    <ligand>
        <name>GTP</name>
        <dbReference type="ChEBI" id="CHEBI:37565"/>
    </ligand>
</feature>
<comment type="function">
    <text evidence="10">Bifunctional enzyme that catalyzes the GTP-dependent successive addition of two or more gamma-linked L-glutamates to the L-lactyl phosphodiester of 7,8-didemethyl-8-hydroxy-5-deazariboflavin (F420-0) to form polyglutamated F420 derivatives, and the FMNH2-dependent reduction of dehydro-F420-0 to form F420-0.</text>
</comment>
<evidence type="ECO:0000256" key="2">
    <source>
        <dbReference type="ARBA" id="ARBA00022723"/>
    </source>
</evidence>
<evidence type="ECO:0000259" key="12">
    <source>
        <dbReference type="Pfam" id="PF01996"/>
    </source>
</evidence>
<feature type="region of interest" description="Dehydro-coenzyme F420-0 reductase" evidence="10">
    <location>
        <begin position="243"/>
        <end position="442"/>
    </location>
</feature>
<evidence type="ECO:0000256" key="1">
    <source>
        <dbReference type="ARBA" id="ARBA00022598"/>
    </source>
</evidence>
<dbReference type="PANTHER" id="PTHR47917">
    <property type="match status" value="1"/>
</dbReference>
<comment type="similarity">
    <text evidence="10">In the N-terminal section; belongs to the CofE family.</text>
</comment>
<feature type="binding site" evidence="10">
    <location>
        <position position="107"/>
    </location>
    <ligand>
        <name>GTP</name>
        <dbReference type="ChEBI" id="CHEBI:37565"/>
    </ligand>
</feature>
<gene>
    <name evidence="10" type="primary">fbiB</name>
    <name evidence="13" type="ORF">ACGFZB_08955</name>
</gene>
<dbReference type="InterPro" id="IPR008225">
    <property type="entry name" value="F420-0_g-glutamyl_ligase"/>
</dbReference>
<dbReference type="EC" id="1.3.8.17" evidence="10"/>
<feature type="region of interest" description="Coenzyme F420:L-glutamate ligase" evidence="10">
    <location>
        <begin position="1"/>
        <end position="242"/>
    </location>
</feature>
<dbReference type="SUPFAM" id="SSF55469">
    <property type="entry name" value="FMN-dependent nitroreductase-like"/>
    <property type="match status" value="1"/>
</dbReference>
<keyword evidence="8 10" id="KW-0464">Manganese</keyword>
<feature type="domain" description="Nitroreductase" evidence="11">
    <location>
        <begin position="251"/>
        <end position="422"/>
    </location>
</feature>
<keyword evidence="2 10" id="KW-0479">Metal-binding</keyword>
<feature type="binding site" evidence="10">
    <location>
        <position position="314"/>
    </location>
    <ligand>
        <name>coenzyme F420-(gamma-Glu)n</name>
        <dbReference type="ChEBI" id="CHEBI:133980"/>
    </ligand>
</feature>
<dbReference type="NCBIfam" id="NF009810">
    <property type="entry name" value="PRK13294.1"/>
    <property type="match status" value="1"/>
</dbReference>
<dbReference type="Gene3D" id="3.30.1330.100">
    <property type="entry name" value="CofE-like"/>
    <property type="match status" value="2"/>
</dbReference>
<dbReference type="EC" id="6.3.2.31" evidence="10"/>
<feature type="binding site" evidence="10">
    <location>
        <position position="282"/>
    </location>
    <ligand>
        <name>FMN</name>
        <dbReference type="ChEBI" id="CHEBI:58210"/>
    </ligand>
</feature>
<feature type="binding site" evidence="10">
    <location>
        <position position="53"/>
    </location>
    <ligand>
        <name>GTP</name>
        <dbReference type="ChEBI" id="CHEBI:37565"/>
    </ligand>
</feature>
<feature type="binding site" evidence="10">
    <location>
        <position position="58"/>
    </location>
    <ligand>
        <name>GTP</name>
        <dbReference type="ChEBI" id="CHEBI:37565"/>
    </ligand>
</feature>
<feature type="binding site" evidence="10">
    <location>
        <position position="146"/>
    </location>
    <ligand>
        <name>a divalent metal cation</name>
        <dbReference type="ChEBI" id="CHEBI:60240"/>
        <label>2</label>
    </ligand>
</feature>
<dbReference type="InterPro" id="IPR023661">
    <property type="entry name" value="FbiB"/>
</dbReference>
<dbReference type="InterPro" id="IPR019943">
    <property type="entry name" value="F420_FbiB_C"/>
</dbReference>
<keyword evidence="5 10" id="KW-0630">Potassium</keyword>
<dbReference type="PANTHER" id="PTHR47917:SF1">
    <property type="entry name" value="COENZYME F420:L-GLUTAMATE LIGASE"/>
    <property type="match status" value="1"/>
</dbReference>
<evidence type="ECO:0000256" key="4">
    <source>
        <dbReference type="ARBA" id="ARBA00022842"/>
    </source>
</evidence>
<evidence type="ECO:0000256" key="3">
    <source>
        <dbReference type="ARBA" id="ARBA00022741"/>
    </source>
</evidence>
<evidence type="ECO:0000256" key="9">
    <source>
        <dbReference type="ARBA" id="ARBA00023268"/>
    </source>
</evidence>
<dbReference type="RefSeq" id="WP_392816725.1">
    <property type="nucleotide sequence ID" value="NZ_JBICYV010000003.1"/>
</dbReference>
<dbReference type="InterPro" id="IPR002847">
    <property type="entry name" value="F420-0_gamma-glut_ligase-dom"/>
</dbReference>
<dbReference type="Pfam" id="PF01996">
    <property type="entry name" value="F420_ligase"/>
    <property type="match status" value="1"/>
</dbReference>
<comment type="cofactor">
    <cofactor evidence="10">
        <name>Mg(2+)</name>
        <dbReference type="ChEBI" id="CHEBI:18420"/>
    </cofactor>
    <cofactor evidence="10">
        <name>Mn(2+)</name>
        <dbReference type="ChEBI" id="CHEBI:29035"/>
    </cofactor>
    <text evidence="10">Binds 2 divalent metal cations per subunit. The ions could be magnesium and/or manganese.</text>
</comment>
<comment type="catalytic activity">
    <reaction evidence="10">
        <text>oxidized coenzyme F420-0 + FMN + H(+) = dehydro coenzyme F420-0 + FMNH2</text>
        <dbReference type="Rhea" id="RHEA:60360"/>
        <dbReference type="ChEBI" id="CHEBI:15378"/>
        <dbReference type="ChEBI" id="CHEBI:57618"/>
        <dbReference type="ChEBI" id="CHEBI:58210"/>
        <dbReference type="ChEBI" id="CHEBI:59907"/>
        <dbReference type="ChEBI" id="CHEBI:143705"/>
        <dbReference type="EC" id="1.3.8.17"/>
    </reaction>
</comment>
<reference evidence="13 14" key="1">
    <citation type="submission" date="2024-10" db="EMBL/GenBank/DDBJ databases">
        <title>The Natural Products Discovery Center: Release of the First 8490 Sequenced Strains for Exploring Actinobacteria Biosynthetic Diversity.</title>
        <authorList>
            <person name="Kalkreuter E."/>
            <person name="Kautsar S.A."/>
            <person name="Yang D."/>
            <person name="Bader C.D."/>
            <person name="Teijaro C.N."/>
            <person name="Fluegel L."/>
            <person name="Davis C.M."/>
            <person name="Simpson J.R."/>
            <person name="Lauterbach L."/>
            <person name="Steele A.D."/>
            <person name="Gui C."/>
            <person name="Meng S."/>
            <person name="Li G."/>
            <person name="Viehrig K."/>
            <person name="Ye F."/>
            <person name="Su P."/>
            <person name="Kiefer A.F."/>
            <person name="Nichols A."/>
            <person name="Cepeda A.J."/>
            <person name="Yan W."/>
            <person name="Fan B."/>
            <person name="Jiang Y."/>
            <person name="Adhikari A."/>
            <person name="Zheng C.-J."/>
            <person name="Schuster L."/>
            <person name="Cowan T.M."/>
            <person name="Smanski M.J."/>
            <person name="Chevrette M.G."/>
            <person name="De Carvalho L.P.S."/>
            <person name="Shen B."/>
        </authorList>
    </citation>
    <scope>NUCLEOTIDE SEQUENCE [LARGE SCALE GENOMIC DNA]</scope>
    <source>
        <strain evidence="13 14">NPDC048320</strain>
    </source>
</reference>
<comment type="catalytic activity">
    <reaction evidence="10">
        <text>oxidized coenzyme F420-0 + GTP + L-glutamate = oxidized coenzyme F420-1 + GDP + phosphate + H(+)</text>
        <dbReference type="Rhea" id="RHEA:30555"/>
        <dbReference type="ChEBI" id="CHEBI:15378"/>
        <dbReference type="ChEBI" id="CHEBI:29985"/>
        <dbReference type="ChEBI" id="CHEBI:37565"/>
        <dbReference type="ChEBI" id="CHEBI:43474"/>
        <dbReference type="ChEBI" id="CHEBI:58189"/>
        <dbReference type="ChEBI" id="CHEBI:59907"/>
        <dbReference type="ChEBI" id="CHEBI:59920"/>
        <dbReference type="EC" id="6.3.2.31"/>
    </reaction>
</comment>
<dbReference type="Proteomes" id="UP001604267">
    <property type="component" value="Unassembled WGS sequence"/>
</dbReference>
<dbReference type="SUPFAM" id="SSF144010">
    <property type="entry name" value="CofE-like"/>
    <property type="match status" value="1"/>
</dbReference>
<evidence type="ECO:0000313" key="14">
    <source>
        <dbReference type="Proteomes" id="UP001604267"/>
    </source>
</evidence>
<comment type="caution">
    <text evidence="13">The sequence shown here is derived from an EMBL/GenBank/DDBJ whole genome shotgun (WGS) entry which is preliminary data.</text>
</comment>